<dbReference type="Pfam" id="PF07291">
    <property type="entry name" value="MauE"/>
    <property type="match status" value="1"/>
</dbReference>
<evidence type="ECO:0000256" key="2">
    <source>
        <dbReference type="ARBA" id="ARBA00022692"/>
    </source>
</evidence>
<evidence type="ECO:0000259" key="6">
    <source>
        <dbReference type="Pfam" id="PF07291"/>
    </source>
</evidence>
<keyword evidence="4 5" id="KW-0472">Membrane</keyword>
<comment type="subcellular location">
    <subcellularLocation>
        <location evidence="1">Membrane</location>
        <topology evidence="1">Multi-pass membrane protein</topology>
    </subcellularLocation>
</comment>
<dbReference type="GO" id="GO:0030416">
    <property type="term" value="P:methylamine metabolic process"/>
    <property type="evidence" value="ECO:0007669"/>
    <property type="project" value="InterPro"/>
</dbReference>
<dbReference type="GO" id="GO:0016020">
    <property type="term" value="C:membrane"/>
    <property type="evidence" value="ECO:0007669"/>
    <property type="project" value="UniProtKB-SubCell"/>
</dbReference>
<feature type="domain" description="Methylamine utilisation protein MauE" evidence="6">
    <location>
        <begin position="15"/>
        <end position="137"/>
    </location>
</feature>
<evidence type="ECO:0000256" key="4">
    <source>
        <dbReference type="ARBA" id="ARBA00023136"/>
    </source>
</evidence>
<dbReference type="Proteomes" id="UP000033740">
    <property type="component" value="Unassembled WGS sequence"/>
</dbReference>
<keyword evidence="2 5" id="KW-0812">Transmembrane</keyword>
<protein>
    <recommendedName>
        <fullName evidence="6">Methylamine utilisation protein MauE domain-containing protein</fullName>
    </recommendedName>
</protein>
<evidence type="ECO:0000313" key="8">
    <source>
        <dbReference type="Proteomes" id="UP000033740"/>
    </source>
</evidence>
<evidence type="ECO:0000313" key="7">
    <source>
        <dbReference type="EMBL" id="KJL31174.1"/>
    </source>
</evidence>
<feature type="transmembrane region" description="Helical" evidence="5">
    <location>
        <begin position="123"/>
        <end position="142"/>
    </location>
</feature>
<feature type="transmembrane region" description="Helical" evidence="5">
    <location>
        <begin position="6"/>
        <end position="27"/>
    </location>
</feature>
<gene>
    <name evidence="7" type="ORF">RS86_03290</name>
</gene>
<feature type="transmembrane region" description="Helical" evidence="5">
    <location>
        <begin position="80"/>
        <end position="98"/>
    </location>
</feature>
<organism evidence="7 8">
    <name type="scientific">Microbacterium azadirachtae</name>
    <dbReference type="NCBI Taxonomy" id="582680"/>
    <lineage>
        <taxon>Bacteria</taxon>
        <taxon>Bacillati</taxon>
        <taxon>Actinomycetota</taxon>
        <taxon>Actinomycetes</taxon>
        <taxon>Micrococcales</taxon>
        <taxon>Microbacteriaceae</taxon>
        <taxon>Microbacterium</taxon>
    </lineage>
</organism>
<evidence type="ECO:0000256" key="5">
    <source>
        <dbReference type="SAM" id="Phobius"/>
    </source>
</evidence>
<dbReference type="AlphaFoldDB" id="A0A0F0LES3"/>
<comment type="caution">
    <text evidence="7">The sequence shown here is derived from an EMBL/GenBank/DDBJ whole genome shotgun (WGS) entry which is preliminary data.</text>
</comment>
<evidence type="ECO:0000256" key="1">
    <source>
        <dbReference type="ARBA" id="ARBA00004141"/>
    </source>
</evidence>
<dbReference type="InterPro" id="IPR009908">
    <property type="entry name" value="Methylamine_util_MauE"/>
</dbReference>
<name>A0A0F0LES3_9MICO</name>
<dbReference type="STRING" id="582680.RS86_03290"/>
<dbReference type="PATRIC" id="fig|582680.6.peg.3373"/>
<feature type="transmembrane region" description="Helical" evidence="5">
    <location>
        <begin position="148"/>
        <end position="173"/>
    </location>
</feature>
<sequence length="345" mass="36033">MGTAPFAFLLPAAAGTSTLILIGVLVVSGVAKLRTPDDAAGWEAMGVPAGLRREWLIRFHPIGELVLAVALLLLGGALGIAAAVVAVLLFAAYLAMVWRARRQTPDASCACFGERRPITGRTLLRNAWLVLLALISAVTIGAQPLWGGVAVLAVALWPWTVALAAVAATFVLVQEKGSESAEAVSGPGALAPTAIGYEGEPEDYLRSRTPAVPVQLGDGTTVTLRELSAREPVLLLAVSEGCGSCTPVIESVERYRELLPEVSVRFLLRSDPEGSTLTSAEEPQTLHDASRYVSATFADAWMTPSAILLGADGLLAGGPVSGAPQVAEFVEDIYESLHGERPPAP</sequence>
<keyword evidence="8" id="KW-1185">Reference proteome</keyword>
<reference evidence="7 8" key="1">
    <citation type="submission" date="2015-02" db="EMBL/GenBank/DDBJ databases">
        <title>Draft genome sequences of ten Microbacterium spp. with emphasis on heavy metal contaminated environments.</title>
        <authorList>
            <person name="Corretto E."/>
        </authorList>
    </citation>
    <scope>NUCLEOTIDE SEQUENCE [LARGE SCALE GENOMIC DNA]</scope>
    <source>
        <strain evidence="7 8">ARN176</strain>
    </source>
</reference>
<dbReference type="EMBL" id="JYIX01000039">
    <property type="protein sequence ID" value="KJL31174.1"/>
    <property type="molecule type" value="Genomic_DNA"/>
</dbReference>
<evidence type="ECO:0000256" key="3">
    <source>
        <dbReference type="ARBA" id="ARBA00022989"/>
    </source>
</evidence>
<proteinExistence type="predicted"/>
<dbReference type="RefSeq" id="WP_045273353.1">
    <property type="nucleotide sequence ID" value="NZ_JYIX01000039.1"/>
</dbReference>
<keyword evidence="3 5" id="KW-1133">Transmembrane helix</keyword>
<accession>A0A0F0LES3</accession>